<sequence length="338" mass="36761">MLQQTRLGAGGPEVGIIGLGCMGMSAFYTGAGQGEDESIRTVRRAVELGATLIDTAELYGPYTNEELVGRALHGIRDQAVIATKFGTISYLDGDRQGNDGRPENVRLAVEGSLTRLGTDRIDLYYQHRPDPSTPIEDTVGALAELIQEGKILAYGLSEADASTIRRAHAVHPVAAVETEYSLWSRDVEDEVLPTLRELGIPLVPYSPLGRGFLTGQIHSSDQFDAGDTRRNHPRFADTALTANLRIVERIEAIATELDATPAQVAIAWLLAKGGDRHDIVPIPGTRRVTRLEENLAAASVRLTGDQLRSLDALPRPVGDRYSDMRHLVTRAEPVQDAR</sequence>
<dbReference type="EMBL" id="JAAMOZ010000001">
    <property type="protein sequence ID" value="NIH56320.1"/>
    <property type="molecule type" value="Genomic_DNA"/>
</dbReference>
<dbReference type="Pfam" id="PF00248">
    <property type="entry name" value="Aldo_ket_red"/>
    <property type="match status" value="1"/>
</dbReference>
<dbReference type="PANTHER" id="PTHR43625:SF40">
    <property type="entry name" value="ALDO-KETO REDUCTASE YAKC [NADP(+)]"/>
    <property type="match status" value="1"/>
</dbReference>
<feature type="domain" description="NADP-dependent oxidoreductase" evidence="2">
    <location>
        <begin position="21"/>
        <end position="313"/>
    </location>
</feature>
<proteinExistence type="predicted"/>
<dbReference type="InterPro" id="IPR023210">
    <property type="entry name" value="NADP_OxRdtase_dom"/>
</dbReference>
<reference evidence="3 4" key="1">
    <citation type="submission" date="2020-02" db="EMBL/GenBank/DDBJ databases">
        <title>Sequencing the genomes of 1000 actinobacteria strains.</title>
        <authorList>
            <person name="Klenk H.-P."/>
        </authorList>
    </citation>
    <scope>NUCLEOTIDE SEQUENCE [LARGE SCALE GENOMIC DNA]</scope>
    <source>
        <strain evidence="3 4">DSM 19609</strain>
    </source>
</reference>
<dbReference type="CDD" id="cd19076">
    <property type="entry name" value="AKR_AKR13A_13D"/>
    <property type="match status" value="1"/>
</dbReference>
<dbReference type="PRINTS" id="PR00069">
    <property type="entry name" value="ALDKETRDTASE"/>
</dbReference>
<keyword evidence="4" id="KW-1185">Reference proteome</keyword>
<name>A0ABX0SE79_9ACTN</name>
<dbReference type="InterPro" id="IPR020471">
    <property type="entry name" value="AKR"/>
</dbReference>
<evidence type="ECO:0000256" key="1">
    <source>
        <dbReference type="ARBA" id="ARBA00023002"/>
    </source>
</evidence>
<protein>
    <submittedName>
        <fullName evidence="3">Aryl-alcohol dehydrogenase-like predicted oxidoreductase</fullName>
    </submittedName>
</protein>
<gene>
    <name evidence="3" type="ORF">FB473_000965</name>
</gene>
<evidence type="ECO:0000313" key="4">
    <source>
        <dbReference type="Proteomes" id="UP000749311"/>
    </source>
</evidence>
<keyword evidence="1" id="KW-0560">Oxidoreductase</keyword>
<dbReference type="Gene3D" id="3.20.20.100">
    <property type="entry name" value="NADP-dependent oxidoreductase domain"/>
    <property type="match status" value="1"/>
</dbReference>
<dbReference type="Proteomes" id="UP000749311">
    <property type="component" value="Unassembled WGS sequence"/>
</dbReference>
<evidence type="ECO:0000313" key="3">
    <source>
        <dbReference type="EMBL" id="NIH56320.1"/>
    </source>
</evidence>
<dbReference type="InterPro" id="IPR050791">
    <property type="entry name" value="Aldo-Keto_reductase"/>
</dbReference>
<dbReference type="RefSeq" id="WP_208390438.1">
    <property type="nucleotide sequence ID" value="NZ_BAAAOO010000002.1"/>
</dbReference>
<comment type="caution">
    <text evidence="3">The sequence shown here is derived from an EMBL/GenBank/DDBJ whole genome shotgun (WGS) entry which is preliminary data.</text>
</comment>
<evidence type="ECO:0000259" key="2">
    <source>
        <dbReference type="Pfam" id="PF00248"/>
    </source>
</evidence>
<organism evidence="3 4">
    <name type="scientific">Brooklawnia cerclae</name>
    <dbReference type="NCBI Taxonomy" id="349934"/>
    <lineage>
        <taxon>Bacteria</taxon>
        <taxon>Bacillati</taxon>
        <taxon>Actinomycetota</taxon>
        <taxon>Actinomycetes</taxon>
        <taxon>Propionibacteriales</taxon>
        <taxon>Propionibacteriaceae</taxon>
        <taxon>Brooklawnia</taxon>
    </lineage>
</organism>
<accession>A0ABX0SE79</accession>
<dbReference type="PANTHER" id="PTHR43625">
    <property type="entry name" value="AFLATOXIN B1 ALDEHYDE REDUCTASE"/>
    <property type="match status" value="1"/>
</dbReference>
<dbReference type="SUPFAM" id="SSF51430">
    <property type="entry name" value="NAD(P)-linked oxidoreductase"/>
    <property type="match status" value="1"/>
</dbReference>
<dbReference type="InterPro" id="IPR036812">
    <property type="entry name" value="NAD(P)_OxRdtase_dom_sf"/>
</dbReference>